<evidence type="ECO:0000256" key="7">
    <source>
        <dbReference type="SAM" id="Phobius"/>
    </source>
</evidence>
<keyword evidence="5 7" id="KW-1133">Transmembrane helix</keyword>
<feature type="transmembrane region" description="Helical" evidence="7">
    <location>
        <begin position="274"/>
        <end position="292"/>
    </location>
</feature>
<dbReference type="PANTHER" id="PTHR23517:SF3">
    <property type="entry name" value="INTEGRAL MEMBRANE TRANSPORT PROTEIN"/>
    <property type="match status" value="1"/>
</dbReference>
<feature type="transmembrane region" description="Helical" evidence="7">
    <location>
        <begin position="364"/>
        <end position="382"/>
    </location>
</feature>
<dbReference type="EMBL" id="CP024081">
    <property type="protein sequence ID" value="AVU74204.1"/>
    <property type="molecule type" value="Genomic_DNA"/>
</dbReference>
<dbReference type="RefSeq" id="WP_107321506.1">
    <property type="nucleotide sequence ID" value="NZ_CP024081.1"/>
</dbReference>
<feature type="transmembrane region" description="Helical" evidence="7">
    <location>
        <begin position="12"/>
        <end position="33"/>
    </location>
</feature>
<dbReference type="Pfam" id="PF07690">
    <property type="entry name" value="MFS_1"/>
    <property type="match status" value="1"/>
</dbReference>
<accession>A0ABM6U9X9</accession>
<organism evidence="9 10">
    <name type="scientific">Pseudomonas rhizophila</name>
    <dbReference type="NCBI Taxonomy" id="2045200"/>
    <lineage>
        <taxon>Bacteria</taxon>
        <taxon>Pseudomonadati</taxon>
        <taxon>Pseudomonadota</taxon>
        <taxon>Gammaproteobacteria</taxon>
        <taxon>Pseudomonadales</taxon>
        <taxon>Pseudomonadaceae</taxon>
        <taxon>Pseudomonas</taxon>
    </lineage>
</organism>
<feature type="transmembrane region" description="Helical" evidence="7">
    <location>
        <begin position="135"/>
        <end position="154"/>
    </location>
</feature>
<feature type="domain" description="Major facilitator superfamily (MFS) profile" evidence="8">
    <location>
        <begin position="7"/>
        <end position="388"/>
    </location>
</feature>
<feature type="transmembrane region" description="Helical" evidence="7">
    <location>
        <begin position="45"/>
        <end position="66"/>
    </location>
</feature>
<dbReference type="PROSITE" id="PS50850">
    <property type="entry name" value="MFS"/>
    <property type="match status" value="1"/>
</dbReference>
<evidence type="ECO:0000313" key="9">
    <source>
        <dbReference type="EMBL" id="AVU74204.1"/>
    </source>
</evidence>
<evidence type="ECO:0000259" key="8">
    <source>
        <dbReference type="PROSITE" id="PS50850"/>
    </source>
</evidence>
<dbReference type="Gene3D" id="1.20.1250.20">
    <property type="entry name" value="MFS general substrate transporter like domains"/>
    <property type="match status" value="2"/>
</dbReference>
<dbReference type="SUPFAM" id="SSF103473">
    <property type="entry name" value="MFS general substrate transporter"/>
    <property type="match status" value="1"/>
</dbReference>
<keyword evidence="3" id="KW-1003">Cell membrane</keyword>
<feature type="transmembrane region" description="Helical" evidence="7">
    <location>
        <begin position="298"/>
        <end position="323"/>
    </location>
</feature>
<evidence type="ECO:0000313" key="10">
    <source>
        <dbReference type="Proteomes" id="UP000241936"/>
    </source>
</evidence>
<evidence type="ECO:0000256" key="1">
    <source>
        <dbReference type="ARBA" id="ARBA00004651"/>
    </source>
</evidence>
<dbReference type="InterPro" id="IPR050171">
    <property type="entry name" value="MFS_Transporters"/>
</dbReference>
<name>A0ABM6U9X9_9PSED</name>
<keyword evidence="4 7" id="KW-0812">Transmembrane</keyword>
<feature type="transmembrane region" description="Helical" evidence="7">
    <location>
        <begin position="160"/>
        <end position="180"/>
    </location>
</feature>
<gene>
    <name evidence="9" type="ORF">CRX69_02970</name>
</gene>
<evidence type="ECO:0000256" key="5">
    <source>
        <dbReference type="ARBA" id="ARBA00022989"/>
    </source>
</evidence>
<dbReference type="Proteomes" id="UP000241936">
    <property type="component" value="Chromosome"/>
</dbReference>
<sequence length="398" mass="43054">MATYSLVIRRLMIVSLTIVVSRAITSPLLTLFLSNKLGLNQQDVGLLLGIAVFIATLLALYGGYIIDRLEKRRLLILTMLSSAIGFVLLTFAQNLYLTTLTLVITETASALFLIGSKAILSENLPVGQRAKAFSLRYTLTNIGYATGPMLGVVIAGVYPIAPFLIAGAIAFGSIFLMSGIPSDSAPAPAIGQPQSFLKTLVTLKNDRTLIMFTCGCLLSTVVHGRFTLYLSQYLLVVEDSQRALQTMAALLACNAIAVILLQYQIGRFLKREQLRYWIAGGTSLFILGLIGFSLADSLVSWCVAMFIFTLGEMIIYPAEFLFVDTLAPEELRGSYYGAQNLAALGGALSPVICGFLLMHTPAPTMFYALSLLTALGGTLCFMSGRRVALQQNCANKQH</sequence>
<feature type="transmembrane region" description="Helical" evidence="7">
    <location>
        <begin position="95"/>
        <end position="114"/>
    </location>
</feature>
<dbReference type="PANTHER" id="PTHR23517">
    <property type="entry name" value="RESISTANCE PROTEIN MDTM, PUTATIVE-RELATED-RELATED"/>
    <property type="match status" value="1"/>
</dbReference>
<feature type="transmembrane region" description="Helical" evidence="7">
    <location>
        <begin position="208"/>
        <end position="231"/>
    </location>
</feature>
<evidence type="ECO:0000256" key="4">
    <source>
        <dbReference type="ARBA" id="ARBA00022692"/>
    </source>
</evidence>
<reference evidence="9 10" key="1">
    <citation type="journal article" date="2018" name="Front. Microbiol.">
        <title>Pseudomonas rhizophila S211, a New Plant Growth-Promoting Rhizobacterium with Potential in Pesticide-Bioremediation.</title>
        <authorList>
            <person name="Hassen W."/>
            <person name="Neifar M."/>
            <person name="Cherif H."/>
            <person name="Najjari A."/>
            <person name="Chouchane H."/>
            <person name="Driouich R.C."/>
            <person name="Salah A."/>
            <person name="Naili F."/>
            <person name="Mosbah A."/>
            <person name="Souissi Y."/>
            <person name="Raddadi N."/>
            <person name="Ouzari H.I."/>
            <person name="Fava F."/>
            <person name="Cherif A."/>
        </authorList>
    </citation>
    <scope>NUCLEOTIDE SEQUENCE [LARGE SCALE GENOMIC DNA]</scope>
    <source>
        <strain evidence="9 10">S211</strain>
    </source>
</reference>
<proteinExistence type="predicted"/>
<feature type="transmembrane region" description="Helical" evidence="7">
    <location>
        <begin position="335"/>
        <end position="358"/>
    </location>
</feature>
<evidence type="ECO:0000256" key="6">
    <source>
        <dbReference type="ARBA" id="ARBA00023136"/>
    </source>
</evidence>
<comment type="subcellular location">
    <subcellularLocation>
        <location evidence="1">Cell membrane</location>
        <topology evidence="1">Multi-pass membrane protein</topology>
    </subcellularLocation>
</comment>
<keyword evidence="2" id="KW-0813">Transport</keyword>
<dbReference type="InterPro" id="IPR011701">
    <property type="entry name" value="MFS"/>
</dbReference>
<protein>
    <submittedName>
        <fullName evidence="9">MFS transporter</fullName>
    </submittedName>
</protein>
<keyword evidence="10" id="KW-1185">Reference proteome</keyword>
<evidence type="ECO:0000256" key="2">
    <source>
        <dbReference type="ARBA" id="ARBA00022448"/>
    </source>
</evidence>
<feature type="transmembrane region" description="Helical" evidence="7">
    <location>
        <begin position="73"/>
        <end position="89"/>
    </location>
</feature>
<feature type="transmembrane region" description="Helical" evidence="7">
    <location>
        <begin position="243"/>
        <end position="262"/>
    </location>
</feature>
<dbReference type="InterPro" id="IPR036259">
    <property type="entry name" value="MFS_trans_sf"/>
</dbReference>
<evidence type="ECO:0000256" key="3">
    <source>
        <dbReference type="ARBA" id="ARBA00022475"/>
    </source>
</evidence>
<keyword evidence="6 7" id="KW-0472">Membrane</keyword>
<dbReference type="InterPro" id="IPR020846">
    <property type="entry name" value="MFS_dom"/>
</dbReference>